<proteinExistence type="inferred from homology"/>
<dbReference type="InterPro" id="IPR007229">
    <property type="entry name" value="Nic_PRibTrfase-Fam"/>
</dbReference>
<dbReference type="GO" id="GO:0034355">
    <property type="term" value="P:NAD+ biosynthetic process via the salvage pathway"/>
    <property type="evidence" value="ECO:0007669"/>
    <property type="project" value="TreeGrafter"/>
</dbReference>
<gene>
    <name evidence="11" type="ORF">EV421DRAFT_1778160</name>
</gene>
<evidence type="ECO:0000256" key="7">
    <source>
        <dbReference type="ARBA" id="ARBA00048668"/>
    </source>
</evidence>
<dbReference type="GO" id="GO:0004516">
    <property type="term" value="F:nicotinate phosphoribosyltransferase activity"/>
    <property type="evidence" value="ECO:0007669"/>
    <property type="project" value="UniProtKB-UniRule"/>
</dbReference>
<sequence>MAPADISVPTSILDTDLYKLTMQAAVLHHFPTVPAVYKFTLRDKQISFTPHFVDILKGVVSHFTNITLQPAEREWLQSACPYFTPEYLDYLSAYRFKPEQVQITFRGTIDVVMSGPWVETILWEVPILACISETYYNTIEEDWNYDGQEDIAYSKAKALQEGGCVYMEFGTRRRRTFHAQDIMVGALVRASTEMQSRGRLMGTICLFSARRSLLRLTLTCSEWFMGVAALKGYETANSLALELWEQTFPDSRALIALTDTFSTGAFFKSFVQVPDLARRWTGLRQDSGDPFTFSPRAKAVTKTITFSDGLDVEKALKLQKQSEEIGFKASFGIGTFLSNDFCKASSGGKEKSKAMNMVIKLASVDGKPCVKISDDLTKNTGDETEVRKVKGIFGLPV</sequence>
<evidence type="ECO:0000259" key="10">
    <source>
        <dbReference type="Pfam" id="PF17767"/>
    </source>
</evidence>
<dbReference type="InterPro" id="IPR036068">
    <property type="entry name" value="Nicotinate_pribotase-like_C"/>
</dbReference>
<dbReference type="InterPro" id="IPR006406">
    <property type="entry name" value="Nic_PRibTrfase"/>
</dbReference>
<dbReference type="Pfam" id="PF17767">
    <property type="entry name" value="NAPRTase_N"/>
    <property type="match status" value="1"/>
</dbReference>
<name>A0AA39MX98_9AGAR</name>
<dbReference type="InterPro" id="IPR041525">
    <property type="entry name" value="N/Namide_PRibTrfase"/>
</dbReference>
<evidence type="ECO:0000256" key="1">
    <source>
        <dbReference type="ARBA" id="ARBA00004952"/>
    </source>
</evidence>
<dbReference type="Gene3D" id="3.20.140.10">
    <property type="entry name" value="nicotinate phosphoribosyltransferase"/>
    <property type="match status" value="1"/>
</dbReference>
<feature type="domain" description="Nicotinate phosphoribosyltransferase N-terminal" evidence="10">
    <location>
        <begin position="13"/>
        <end position="132"/>
    </location>
</feature>
<organism evidence="11 12">
    <name type="scientific">Armillaria borealis</name>
    <dbReference type="NCBI Taxonomy" id="47425"/>
    <lineage>
        <taxon>Eukaryota</taxon>
        <taxon>Fungi</taxon>
        <taxon>Dikarya</taxon>
        <taxon>Basidiomycota</taxon>
        <taxon>Agaricomycotina</taxon>
        <taxon>Agaricomycetes</taxon>
        <taxon>Agaricomycetidae</taxon>
        <taxon>Agaricales</taxon>
        <taxon>Marasmiineae</taxon>
        <taxon>Physalacriaceae</taxon>
        <taxon>Armillaria</taxon>
    </lineage>
</organism>
<dbReference type="EC" id="6.3.4.21" evidence="3 8"/>
<reference evidence="11" key="1">
    <citation type="submission" date="2023-06" db="EMBL/GenBank/DDBJ databases">
        <authorList>
            <consortium name="Lawrence Berkeley National Laboratory"/>
            <person name="Ahrendt S."/>
            <person name="Sahu N."/>
            <person name="Indic B."/>
            <person name="Wong-Bajracharya J."/>
            <person name="Merenyi Z."/>
            <person name="Ke H.-M."/>
            <person name="Monk M."/>
            <person name="Kocsube S."/>
            <person name="Drula E."/>
            <person name="Lipzen A."/>
            <person name="Balint B."/>
            <person name="Henrissat B."/>
            <person name="Andreopoulos B."/>
            <person name="Martin F.M."/>
            <person name="Harder C.B."/>
            <person name="Rigling D."/>
            <person name="Ford K.L."/>
            <person name="Foster G.D."/>
            <person name="Pangilinan J."/>
            <person name="Papanicolaou A."/>
            <person name="Barry K."/>
            <person name="LaButti K."/>
            <person name="Viragh M."/>
            <person name="Koriabine M."/>
            <person name="Yan M."/>
            <person name="Riley R."/>
            <person name="Champramary S."/>
            <person name="Plett K.L."/>
            <person name="Tsai I.J."/>
            <person name="Slot J."/>
            <person name="Sipos G."/>
            <person name="Plett J."/>
            <person name="Nagy L.G."/>
            <person name="Grigoriev I.V."/>
        </authorList>
    </citation>
    <scope>NUCLEOTIDE SEQUENCE</scope>
    <source>
        <strain evidence="11">FPL87.14</strain>
    </source>
</reference>
<evidence type="ECO:0000256" key="2">
    <source>
        <dbReference type="ARBA" id="ARBA00010897"/>
    </source>
</evidence>
<evidence type="ECO:0000256" key="6">
    <source>
        <dbReference type="ARBA" id="ARBA00022642"/>
    </source>
</evidence>
<dbReference type="EMBL" id="JAUEPT010000007">
    <property type="protein sequence ID" value="KAK0450032.1"/>
    <property type="molecule type" value="Genomic_DNA"/>
</dbReference>
<keyword evidence="4" id="KW-0597">Phosphoprotein</keyword>
<evidence type="ECO:0000256" key="3">
    <source>
        <dbReference type="ARBA" id="ARBA00013236"/>
    </source>
</evidence>
<dbReference type="GO" id="GO:0016757">
    <property type="term" value="F:glycosyltransferase activity"/>
    <property type="evidence" value="ECO:0007669"/>
    <property type="project" value="UniProtKB-KW"/>
</dbReference>
<evidence type="ECO:0000256" key="8">
    <source>
        <dbReference type="RuleBase" id="RU003838"/>
    </source>
</evidence>
<comment type="similarity">
    <text evidence="2 8">Belongs to the NAPRTase family.</text>
</comment>
<comment type="caution">
    <text evidence="11">The sequence shown here is derived from an EMBL/GenBank/DDBJ whole genome shotgun (WGS) entry which is preliminary data.</text>
</comment>
<dbReference type="SUPFAM" id="SSF51690">
    <property type="entry name" value="Nicotinate/Quinolinate PRTase C-terminal domain-like"/>
    <property type="match status" value="1"/>
</dbReference>
<evidence type="ECO:0000256" key="4">
    <source>
        <dbReference type="ARBA" id="ARBA00022553"/>
    </source>
</evidence>
<accession>A0AA39MX98</accession>
<keyword evidence="11" id="KW-0328">Glycosyltransferase</keyword>
<dbReference type="Pfam" id="PF04095">
    <property type="entry name" value="NAPRTase"/>
    <property type="match status" value="1"/>
</dbReference>
<dbReference type="InterPro" id="IPR040727">
    <property type="entry name" value="NAPRTase_N"/>
</dbReference>
<dbReference type="Proteomes" id="UP001175226">
    <property type="component" value="Unassembled WGS sequence"/>
</dbReference>
<feature type="domain" description="Nicotinate/nicotinamide phosphoribosyltransferase" evidence="9">
    <location>
        <begin position="166"/>
        <end position="395"/>
    </location>
</feature>
<dbReference type="AlphaFoldDB" id="A0AA39MX98"/>
<dbReference type="SUPFAM" id="SSF54675">
    <property type="entry name" value="Nicotinate/Quinolinate PRTase N-terminal domain-like"/>
    <property type="match status" value="1"/>
</dbReference>
<comment type="catalytic activity">
    <reaction evidence="7 8">
        <text>5-phospho-alpha-D-ribose 1-diphosphate + nicotinate + ATP + H2O = nicotinate beta-D-ribonucleotide + ADP + phosphate + diphosphate</text>
        <dbReference type="Rhea" id="RHEA:36163"/>
        <dbReference type="ChEBI" id="CHEBI:15377"/>
        <dbReference type="ChEBI" id="CHEBI:30616"/>
        <dbReference type="ChEBI" id="CHEBI:32544"/>
        <dbReference type="ChEBI" id="CHEBI:33019"/>
        <dbReference type="ChEBI" id="CHEBI:43474"/>
        <dbReference type="ChEBI" id="CHEBI:57502"/>
        <dbReference type="ChEBI" id="CHEBI:58017"/>
        <dbReference type="ChEBI" id="CHEBI:456216"/>
        <dbReference type="EC" id="6.3.4.21"/>
    </reaction>
</comment>
<comment type="pathway">
    <text evidence="1 8">Cofactor biosynthesis; NAD(+) biosynthesis; nicotinate D-ribonucleotide from nicotinate: step 1/1.</text>
</comment>
<keyword evidence="5 8" id="KW-0436">Ligase</keyword>
<evidence type="ECO:0000313" key="11">
    <source>
        <dbReference type="EMBL" id="KAK0450032.1"/>
    </source>
</evidence>
<comment type="function">
    <text evidence="8">Catalyzes the synthesis of beta-nicotinate D-ribonucleotide from nicotinate and 5-phospho-D-ribose 1-phosphate at the expense of ATP.</text>
</comment>
<dbReference type="GO" id="GO:0005829">
    <property type="term" value="C:cytosol"/>
    <property type="evidence" value="ECO:0007669"/>
    <property type="project" value="TreeGrafter"/>
</dbReference>
<dbReference type="PANTHER" id="PTHR11098:SF1">
    <property type="entry name" value="NICOTINATE PHOSPHORIBOSYLTRANSFERASE"/>
    <property type="match status" value="1"/>
</dbReference>
<keyword evidence="11" id="KW-0808">Transferase</keyword>
<protein>
    <recommendedName>
        <fullName evidence="3 8">Nicotinate phosphoribosyltransferase</fullName>
        <ecNumber evidence="3 8">6.3.4.21</ecNumber>
    </recommendedName>
</protein>
<dbReference type="NCBIfam" id="TIGR01514">
    <property type="entry name" value="NAPRTase"/>
    <property type="match status" value="1"/>
</dbReference>
<keyword evidence="12" id="KW-1185">Reference proteome</keyword>
<dbReference type="PIRSF" id="PIRSF000484">
    <property type="entry name" value="NAPRT"/>
    <property type="match status" value="1"/>
</dbReference>
<evidence type="ECO:0000256" key="5">
    <source>
        <dbReference type="ARBA" id="ARBA00022598"/>
    </source>
</evidence>
<evidence type="ECO:0000313" key="12">
    <source>
        <dbReference type="Proteomes" id="UP001175226"/>
    </source>
</evidence>
<evidence type="ECO:0000259" key="9">
    <source>
        <dbReference type="Pfam" id="PF04095"/>
    </source>
</evidence>
<dbReference type="PANTHER" id="PTHR11098">
    <property type="entry name" value="NICOTINATE PHOSPHORIBOSYLTRANSFERASE"/>
    <property type="match status" value="1"/>
</dbReference>
<comment type="PTM">
    <text evidence="8">Transiently phosphorylated on a His residue during the reaction cycle. Phosphorylation strongly increases the affinity for substrates and increases the rate of nicotinate D-ribonucleotide production. Dephosphorylation regenerates the low-affinity form of the enzyme, leading to product release.</text>
</comment>
<keyword evidence="6 8" id="KW-0662">Pyridine nucleotide biosynthesis</keyword>